<sequence length="133" mass="15459">MVPKQTSNRCTVQEALTDMRWVQDIHGVASVDVLREFNKLCDFIIDITLQPGVVDVHRRRLSSLCQYSASSAYTALFQGSTQFGPLEWVWKTWVTEKCLFFLWLVKHDCCWTANRLVRRNLPHPENCPCVTKK</sequence>
<dbReference type="EMBL" id="BQKI01000017">
    <property type="protein sequence ID" value="GJN09843.1"/>
    <property type="molecule type" value="Genomic_DNA"/>
</dbReference>
<feature type="domain" description="Reverse transcriptase zinc-binding" evidence="1">
    <location>
        <begin position="67"/>
        <end position="131"/>
    </location>
</feature>
<dbReference type="Proteomes" id="UP001054889">
    <property type="component" value="Unassembled WGS sequence"/>
</dbReference>
<gene>
    <name evidence="2" type="primary">ga27888</name>
    <name evidence="2" type="ORF">PR202_ga27888</name>
</gene>
<reference evidence="2" key="1">
    <citation type="journal article" date="2018" name="DNA Res.">
        <title>Multiple hybrid de novo genome assembly of finger millet, an orphan allotetraploid crop.</title>
        <authorList>
            <person name="Hatakeyama M."/>
            <person name="Aluri S."/>
            <person name="Balachadran M.T."/>
            <person name="Sivarajan S.R."/>
            <person name="Patrignani A."/>
            <person name="Gruter S."/>
            <person name="Poveda L."/>
            <person name="Shimizu-Inatsugi R."/>
            <person name="Baeten J."/>
            <person name="Francoijs K.J."/>
            <person name="Nataraja K.N."/>
            <person name="Reddy Y.A.N."/>
            <person name="Phadnis S."/>
            <person name="Ravikumar R.L."/>
            <person name="Schlapbach R."/>
            <person name="Sreeman S.M."/>
            <person name="Shimizu K.K."/>
        </authorList>
    </citation>
    <scope>NUCLEOTIDE SEQUENCE</scope>
</reference>
<dbReference type="AlphaFoldDB" id="A0AAV5DH46"/>
<reference evidence="2" key="2">
    <citation type="submission" date="2021-12" db="EMBL/GenBank/DDBJ databases">
        <title>Resequencing data analysis of finger millet.</title>
        <authorList>
            <person name="Hatakeyama M."/>
            <person name="Aluri S."/>
            <person name="Balachadran M.T."/>
            <person name="Sivarajan S.R."/>
            <person name="Poveda L."/>
            <person name="Shimizu-Inatsugi R."/>
            <person name="Schlapbach R."/>
            <person name="Sreeman S.M."/>
            <person name="Shimizu K.K."/>
        </authorList>
    </citation>
    <scope>NUCLEOTIDE SEQUENCE</scope>
</reference>
<evidence type="ECO:0000313" key="3">
    <source>
        <dbReference type="Proteomes" id="UP001054889"/>
    </source>
</evidence>
<keyword evidence="3" id="KW-1185">Reference proteome</keyword>
<dbReference type="Pfam" id="PF13966">
    <property type="entry name" value="zf-RVT"/>
    <property type="match status" value="1"/>
</dbReference>
<evidence type="ECO:0000259" key="1">
    <source>
        <dbReference type="Pfam" id="PF13966"/>
    </source>
</evidence>
<evidence type="ECO:0000313" key="2">
    <source>
        <dbReference type="EMBL" id="GJN09843.1"/>
    </source>
</evidence>
<dbReference type="InterPro" id="IPR026960">
    <property type="entry name" value="RVT-Znf"/>
</dbReference>
<accession>A0AAV5DH46</accession>
<comment type="caution">
    <text evidence="2">The sequence shown here is derived from an EMBL/GenBank/DDBJ whole genome shotgun (WGS) entry which is preliminary data.</text>
</comment>
<proteinExistence type="predicted"/>
<protein>
    <recommendedName>
        <fullName evidence="1">Reverse transcriptase zinc-binding domain-containing protein</fullName>
    </recommendedName>
</protein>
<name>A0AAV5DH46_ELECO</name>
<organism evidence="2 3">
    <name type="scientific">Eleusine coracana subsp. coracana</name>
    <dbReference type="NCBI Taxonomy" id="191504"/>
    <lineage>
        <taxon>Eukaryota</taxon>
        <taxon>Viridiplantae</taxon>
        <taxon>Streptophyta</taxon>
        <taxon>Embryophyta</taxon>
        <taxon>Tracheophyta</taxon>
        <taxon>Spermatophyta</taxon>
        <taxon>Magnoliopsida</taxon>
        <taxon>Liliopsida</taxon>
        <taxon>Poales</taxon>
        <taxon>Poaceae</taxon>
        <taxon>PACMAD clade</taxon>
        <taxon>Chloridoideae</taxon>
        <taxon>Cynodonteae</taxon>
        <taxon>Eleusininae</taxon>
        <taxon>Eleusine</taxon>
    </lineage>
</organism>